<protein>
    <submittedName>
        <fullName evidence="1">Uncharacterized protein</fullName>
    </submittedName>
</protein>
<keyword evidence="2" id="KW-1185">Reference proteome</keyword>
<organism evidence="1 2">
    <name type="scientific">Candidatus Endolissoclinum faulkneri L2</name>
    <dbReference type="NCBI Taxonomy" id="1193729"/>
    <lineage>
        <taxon>Bacteria</taxon>
        <taxon>Pseudomonadati</taxon>
        <taxon>Pseudomonadota</taxon>
        <taxon>Alphaproteobacteria</taxon>
        <taxon>Rhodospirillales</taxon>
        <taxon>Rhodospirillaceae</taxon>
        <taxon>Candidatus Endolissoclinum</taxon>
    </lineage>
</organism>
<proteinExistence type="predicted"/>
<evidence type="ECO:0000313" key="2">
    <source>
        <dbReference type="Proteomes" id="UP000010077"/>
    </source>
</evidence>
<dbReference type="Proteomes" id="UP000010077">
    <property type="component" value="Chromosome"/>
</dbReference>
<reference evidence="1 2" key="1">
    <citation type="journal article" date="2012" name="Proc. Natl. Acad. Sci. U.S.A.">
        <title>Genome streamlining and chemical defense in a coral reef symbiosis.</title>
        <authorList>
            <person name="Kwan J.C."/>
            <person name="Donia M.S."/>
            <person name="Han A.W."/>
            <person name="Hirose E."/>
            <person name="Haygood M.G."/>
            <person name="Schmidt E.W."/>
        </authorList>
    </citation>
    <scope>NUCLEOTIDE SEQUENCE [LARGE SCALE GENOMIC DNA]</scope>
    <source>
        <strain evidence="1 2">L2</strain>
    </source>
</reference>
<gene>
    <name evidence="1" type="ORF">A1OE_1400</name>
</gene>
<dbReference type="EMBL" id="CP003539">
    <property type="protein sequence ID" value="AFX99569.1"/>
    <property type="molecule type" value="Genomic_DNA"/>
</dbReference>
<evidence type="ECO:0000313" key="1">
    <source>
        <dbReference type="EMBL" id="AFX99569.1"/>
    </source>
</evidence>
<dbReference type="HOGENOM" id="CLU_3248773_0_0_5"/>
<accession>K7YSP5</accession>
<dbReference type="AlphaFoldDB" id="K7YSP5"/>
<sequence>MRVSQCKTRAICLPINLLIMRRSNFLNIRPDYNGMKKIAKLR</sequence>
<name>K7YSP5_9PROT</name>
<dbReference type="KEGG" id="thal:A1OE_1400"/>